<accession>U2KK49</accession>
<reference evidence="1 2" key="1">
    <citation type="submission" date="2013-06" db="EMBL/GenBank/DDBJ databases">
        <authorList>
            <person name="Weinstock G."/>
            <person name="Sodergren E."/>
            <person name="Lobos E.A."/>
            <person name="Fulton L."/>
            <person name="Fulton R."/>
            <person name="Courtney L."/>
            <person name="Fronick C."/>
            <person name="O'Laughlin M."/>
            <person name="Godfrey J."/>
            <person name="Wilson R.M."/>
            <person name="Miner T."/>
            <person name="Farmer C."/>
            <person name="Delehaunty K."/>
            <person name="Cordes M."/>
            <person name="Minx P."/>
            <person name="Tomlinson C."/>
            <person name="Chen J."/>
            <person name="Wollam A."/>
            <person name="Pepin K.H."/>
            <person name="Bhonagiri V."/>
            <person name="Zhang X."/>
            <person name="Warren W."/>
            <person name="Mitreva M."/>
            <person name="Mardis E.R."/>
            <person name="Wilson R.K."/>
        </authorList>
    </citation>
    <scope>NUCLEOTIDE SEQUENCE [LARGE SCALE GENOMIC DNA]</scope>
    <source>
        <strain evidence="1 2">W1703</strain>
    </source>
</reference>
<name>U2KK49_9STRE</name>
<proteinExistence type="predicted"/>
<dbReference type="HOGENOM" id="CLU_3173915_0_0_9"/>
<dbReference type="EMBL" id="AWVA01000042">
    <property type="protein sequence ID" value="ERJ77569.1"/>
    <property type="molecule type" value="Genomic_DNA"/>
</dbReference>
<sequence length="47" mass="5766">MWLRQELMNSKCKDHSQMFHHNYQLLKSHLERLLQPLGFLKILAKEM</sequence>
<dbReference type="Proteomes" id="UP000016617">
    <property type="component" value="Unassembled WGS sequence"/>
</dbReference>
<dbReference type="AlphaFoldDB" id="U2KK49"/>
<gene>
    <name evidence="1" type="ORF">HMPREF1557_00732</name>
</gene>
<comment type="caution">
    <text evidence="1">The sequence shown here is derived from an EMBL/GenBank/DDBJ whole genome shotgun (WGS) entry which is preliminary data.</text>
</comment>
<evidence type="ECO:0000313" key="1">
    <source>
        <dbReference type="EMBL" id="ERJ77569.1"/>
    </source>
</evidence>
<organism evidence="1 2">
    <name type="scientific">Streptococcus sobrinus W1703</name>
    <dbReference type="NCBI Taxonomy" id="1227275"/>
    <lineage>
        <taxon>Bacteria</taxon>
        <taxon>Bacillati</taxon>
        <taxon>Bacillota</taxon>
        <taxon>Bacilli</taxon>
        <taxon>Lactobacillales</taxon>
        <taxon>Streptococcaceae</taxon>
        <taxon>Streptococcus</taxon>
    </lineage>
</organism>
<dbReference type="PATRIC" id="fig|1227275.3.peg.646"/>
<protein>
    <submittedName>
        <fullName evidence="1">Uncharacterized protein</fullName>
    </submittedName>
</protein>
<evidence type="ECO:0000313" key="2">
    <source>
        <dbReference type="Proteomes" id="UP000016617"/>
    </source>
</evidence>